<keyword evidence="3" id="KW-1185">Reference proteome</keyword>
<evidence type="ECO:0000313" key="2">
    <source>
        <dbReference type="EMBL" id="CAD8098642.1"/>
    </source>
</evidence>
<dbReference type="Proteomes" id="UP000692954">
    <property type="component" value="Unassembled WGS sequence"/>
</dbReference>
<protein>
    <submittedName>
        <fullName evidence="1">Uncharacterized protein</fullName>
    </submittedName>
</protein>
<dbReference type="AlphaFoldDB" id="A0A8S1P6N8"/>
<proteinExistence type="predicted"/>
<gene>
    <name evidence="1" type="ORF">PSON_ATCC_30995.1.T0700218</name>
    <name evidence="2" type="ORF">PSON_ATCC_30995.1.T0700221</name>
</gene>
<evidence type="ECO:0000313" key="1">
    <source>
        <dbReference type="EMBL" id="CAD8098636.1"/>
    </source>
</evidence>
<organism evidence="1 3">
    <name type="scientific">Paramecium sonneborni</name>
    <dbReference type="NCBI Taxonomy" id="65129"/>
    <lineage>
        <taxon>Eukaryota</taxon>
        <taxon>Sar</taxon>
        <taxon>Alveolata</taxon>
        <taxon>Ciliophora</taxon>
        <taxon>Intramacronucleata</taxon>
        <taxon>Oligohymenophorea</taxon>
        <taxon>Peniculida</taxon>
        <taxon>Parameciidae</taxon>
        <taxon>Paramecium</taxon>
    </lineage>
</organism>
<dbReference type="EMBL" id="CAJJDN010000070">
    <property type="protein sequence ID" value="CAD8098642.1"/>
    <property type="molecule type" value="Genomic_DNA"/>
</dbReference>
<accession>A0A8S1P6N8</accession>
<evidence type="ECO:0000313" key="3">
    <source>
        <dbReference type="Proteomes" id="UP000692954"/>
    </source>
</evidence>
<dbReference type="EMBL" id="CAJJDN010000070">
    <property type="protein sequence ID" value="CAD8098636.1"/>
    <property type="molecule type" value="Genomic_DNA"/>
</dbReference>
<name>A0A8S1P6N8_9CILI</name>
<reference evidence="1" key="1">
    <citation type="submission" date="2021-01" db="EMBL/GenBank/DDBJ databases">
        <authorList>
            <consortium name="Genoscope - CEA"/>
            <person name="William W."/>
        </authorList>
    </citation>
    <scope>NUCLEOTIDE SEQUENCE</scope>
</reference>
<sequence>MEINKQKQNICYGSMEFRTLLFCSYVQKLSTQTFFNEMKVTNMQQHILEINSKKFQHICLDCLSTRESDFKYDFENDLHRDMTQSCIF</sequence>
<comment type="caution">
    <text evidence="1">The sequence shown here is derived from an EMBL/GenBank/DDBJ whole genome shotgun (WGS) entry which is preliminary data.</text>
</comment>